<dbReference type="InterPro" id="IPR015424">
    <property type="entry name" value="PyrdxlP-dep_Trfase"/>
</dbReference>
<sequence>MITMEGLVLKFPPSLRIVPRPNPKHAHRVFRFVSLASASAPAPAPLSTDPELGPGSLGHRTRPDFPILHQATDEYESARQKVANFINASQCREIVFTRNATEAINLVAYSWGLANLKKGDEVVLTVAEHHSAIVPWQFVAQRTGAVLKFVSLTEDEVPDIEKLREMLSRQTKLVVVHHVSNVLASVLPIDQIVSWAHDVGAKVLVDACQSVPHMVVDMCGPTGIGFLYGKYELLSTMPPFLGGGEMISDVYLDHSTYAEPPSRFEAGTPAIGEAIALGVSIDYLSGIGMQNIHDYEVELANYLYDSLCSVPNVRVYGPAPSKTVKRAALCSFNVEDVHPTDIATFLDQQHSVAIRSGHHCAQPLHRYLGVNASARASLHFYNTKEDVDDFIQALNDTISFFASFK</sequence>
<dbReference type="CDD" id="cd06453">
    <property type="entry name" value="SufS_like"/>
    <property type="match status" value="1"/>
</dbReference>
<dbReference type="Pfam" id="PF00266">
    <property type="entry name" value="Aminotran_5"/>
    <property type="match status" value="1"/>
</dbReference>
<dbReference type="GO" id="GO:0006534">
    <property type="term" value="P:cysteine metabolic process"/>
    <property type="evidence" value="ECO:0007669"/>
    <property type="project" value="InterPro"/>
</dbReference>
<accession>A0AAW2UKR0</accession>
<evidence type="ECO:0000259" key="6">
    <source>
        <dbReference type="Pfam" id="PF00266"/>
    </source>
</evidence>
<dbReference type="EC" id="2.8.1.7" evidence="2"/>
<dbReference type="PANTHER" id="PTHR43586">
    <property type="entry name" value="CYSTEINE DESULFURASE"/>
    <property type="match status" value="1"/>
</dbReference>
<evidence type="ECO:0000256" key="2">
    <source>
        <dbReference type="ARBA" id="ARBA00012239"/>
    </source>
</evidence>
<comment type="caution">
    <text evidence="7">The sequence shown here is derived from an EMBL/GenBank/DDBJ whole genome shotgun (WGS) entry which is preliminary data.</text>
</comment>
<reference evidence="7" key="1">
    <citation type="submission" date="2020-06" db="EMBL/GenBank/DDBJ databases">
        <authorList>
            <person name="Li T."/>
            <person name="Hu X."/>
            <person name="Zhang T."/>
            <person name="Song X."/>
            <person name="Zhang H."/>
            <person name="Dai N."/>
            <person name="Sheng W."/>
            <person name="Hou X."/>
            <person name="Wei L."/>
        </authorList>
    </citation>
    <scope>NUCLEOTIDE SEQUENCE</scope>
    <source>
        <strain evidence="7">KEN1</strain>
        <tissue evidence="7">Leaf</tissue>
    </source>
</reference>
<dbReference type="Gene3D" id="3.90.1150.10">
    <property type="entry name" value="Aspartate Aminotransferase, domain 1"/>
    <property type="match status" value="1"/>
</dbReference>
<dbReference type="GO" id="GO:0031071">
    <property type="term" value="F:cysteine desulfurase activity"/>
    <property type="evidence" value="ECO:0007669"/>
    <property type="project" value="UniProtKB-EC"/>
</dbReference>
<evidence type="ECO:0000256" key="3">
    <source>
        <dbReference type="ARBA" id="ARBA00022679"/>
    </source>
</evidence>
<organism evidence="7">
    <name type="scientific">Sesamum latifolium</name>
    <dbReference type="NCBI Taxonomy" id="2727402"/>
    <lineage>
        <taxon>Eukaryota</taxon>
        <taxon>Viridiplantae</taxon>
        <taxon>Streptophyta</taxon>
        <taxon>Embryophyta</taxon>
        <taxon>Tracheophyta</taxon>
        <taxon>Spermatophyta</taxon>
        <taxon>Magnoliopsida</taxon>
        <taxon>eudicotyledons</taxon>
        <taxon>Gunneridae</taxon>
        <taxon>Pentapetalae</taxon>
        <taxon>asterids</taxon>
        <taxon>lamiids</taxon>
        <taxon>Lamiales</taxon>
        <taxon>Pedaliaceae</taxon>
        <taxon>Sesamum</taxon>
    </lineage>
</organism>
<evidence type="ECO:0000313" key="7">
    <source>
        <dbReference type="EMBL" id="KAL0415931.1"/>
    </source>
</evidence>
<keyword evidence="3" id="KW-0808">Transferase</keyword>
<name>A0AAW2UKR0_9LAMI</name>
<dbReference type="InterPro" id="IPR015421">
    <property type="entry name" value="PyrdxlP-dep_Trfase_major"/>
</dbReference>
<dbReference type="GO" id="GO:0030170">
    <property type="term" value="F:pyridoxal phosphate binding"/>
    <property type="evidence" value="ECO:0007669"/>
    <property type="project" value="InterPro"/>
</dbReference>
<gene>
    <name evidence="7" type="ORF">Slati_3425000</name>
</gene>
<keyword evidence="4" id="KW-0663">Pyridoxal phosphate</keyword>
<dbReference type="AlphaFoldDB" id="A0AAW2UKR0"/>
<dbReference type="PANTHER" id="PTHR43586:SF8">
    <property type="entry name" value="CYSTEINE DESULFURASE 1, CHLOROPLASTIC"/>
    <property type="match status" value="1"/>
</dbReference>
<dbReference type="SUPFAM" id="SSF53383">
    <property type="entry name" value="PLP-dependent transferases"/>
    <property type="match status" value="1"/>
</dbReference>
<comment type="catalytic activity">
    <reaction evidence="5">
        <text>(sulfur carrier)-H + L-cysteine = (sulfur carrier)-SH + L-alanine</text>
        <dbReference type="Rhea" id="RHEA:43892"/>
        <dbReference type="Rhea" id="RHEA-COMP:14737"/>
        <dbReference type="Rhea" id="RHEA-COMP:14739"/>
        <dbReference type="ChEBI" id="CHEBI:29917"/>
        <dbReference type="ChEBI" id="CHEBI:35235"/>
        <dbReference type="ChEBI" id="CHEBI:57972"/>
        <dbReference type="ChEBI" id="CHEBI:64428"/>
        <dbReference type="EC" id="2.8.1.7"/>
    </reaction>
</comment>
<comment type="cofactor">
    <cofactor evidence="1">
        <name>pyridoxal 5'-phosphate</name>
        <dbReference type="ChEBI" id="CHEBI:597326"/>
    </cofactor>
</comment>
<reference evidence="7" key="2">
    <citation type="journal article" date="2024" name="Plant">
        <title>Genomic evolution and insights into agronomic trait innovations of Sesamum species.</title>
        <authorList>
            <person name="Miao H."/>
            <person name="Wang L."/>
            <person name="Qu L."/>
            <person name="Liu H."/>
            <person name="Sun Y."/>
            <person name="Le M."/>
            <person name="Wang Q."/>
            <person name="Wei S."/>
            <person name="Zheng Y."/>
            <person name="Lin W."/>
            <person name="Duan Y."/>
            <person name="Cao H."/>
            <person name="Xiong S."/>
            <person name="Wang X."/>
            <person name="Wei L."/>
            <person name="Li C."/>
            <person name="Ma Q."/>
            <person name="Ju M."/>
            <person name="Zhao R."/>
            <person name="Li G."/>
            <person name="Mu C."/>
            <person name="Tian Q."/>
            <person name="Mei H."/>
            <person name="Zhang T."/>
            <person name="Gao T."/>
            <person name="Zhang H."/>
        </authorList>
    </citation>
    <scope>NUCLEOTIDE SEQUENCE</scope>
    <source>
        <strain evidence="7">KEN1</strain>
    </source>
</reference>
<protein>
    <recommendedName>
        <fullName evidence="2">cysteine desulfurase</fullName>
        <ecNumber evidence="2">2.8.1.7</ecNumber>
    </recommendedName>
</protein>
<dbReference type="Gene3D" id="3.40.640.10">
    <property type="entry name" value="Type I PLP-dependent aspartate aminotransferase-like (Major domain)"/>
    <property type="match status" value="1"/>
</dbReference>
<dbReference type="InterPro" id="IPR015422">
    <property type="entry name" value="PyrdxlP-dep_Trfase_small"/>
</dbReference>
<evidence type="ECO:0000256" key="5">
    <source>
        <dbReference type="ARBA" id="ARBA00050776"/>
    </source>
</evidence>
<feature type="domain" description="Aminotransferase class V" evidence="6">
    <location>
        <begin position="68"/>
        <end position="390"/>
    </location>
</feature>
<dbReference type="InterPro" id="IPR010970">
    <property type="entry name" value="Cys_dSase_SufS"/>
</dbReference>
<evidence type="ECO:0000256" key="4">
    <source>
        <dbReference type="ARBA" id="ARBA00022898"/>
    </source>
</evidence>
<dbReference type="EMBL" id="JACGWN010000012">
    <property type="protein sequence ID" value="KAL0415931.1"/>
    <property type="molecule type" value="Genomic_DNA"/>
</dbReference>
<proteinExistence type="predicted"/>
<dbReference type="InterPro" id="IPR000192">
    <property type="entry name" value="Aminotrans_V_dom"/>
</dbReference>
<evidence type="ECO:0000256" key="1">
    <source>
        <dbReference type="ARBA" id="ARBA00001933"/>
    </source>
</evidence>